<dbReference type="PANTHER" id="PTHR10316:SF27">
    <property type="entry name" value="MEMBRANE-ASSOCIATED GUANYLATE KINASE, WW AND PDZ DOMAIN-CONTAINING PROTEIN 2"/>
    <property type="match status" value="1"/>
</dbReference>
<dbReference type="Proteomes" id="UP000028990">
    <property type="component" value="Unassembled WGS sequence"/>
</dbReference>
<sequence length="100" mass="11623">MKEPMEEAKPSKPEENEDLDPLPDNWEMAYTEKGEVYFIDHNTKTTSWLDPRLAKKAKPPEECTENEQSKAFVTLEGIWVNHGNLLLPRKACLKDIWSYS</sequence>
<dbReference type="GO" id="GO:0005911">
    <property type="term" value="C:cell-cell junction"/>
    <property type="evidence" value="ECO:0007669"/>
    <property type="project" value="TreeGrafter"/>
</dbReference>
<organism evidence="4 5">
    <name type="scientific">Fukomys damarensis</name>
    <name type="common">Damaraland mole rat</name>
    <name type="synonym">Cryptomys damarensis</name>
    <dbReference type="NCBI Taxonomy" id="885580"/>
    <lineage>
        <taxon>Eukaryota</taxon>
        <taxon>Metazoa</taxon>
        <taxon>Chordata</taxon>
        <taxon>Craniata</taxon>
        <taxon>Vertebrata</taxon>
        <taxon>Euteleostomi</taxon>
        <taxon>Mammalia</taxon>
        <taxon>Eutheria</taxon>
        <taxon>Euarchontoglires</taxon>
        <taxon>Glires</taxon>
        <taxon>Rodentia</taxon>
        <taxon>Hystricomorpha</taxon>
        <taxon>Bathyergidae</taxon>
        <taxon>Fukomys</taxon>
    </lineage>
</organism>
<dbReference type="PROSITE" id="PS50020">
    <property type="entry name" value="WW_DOMAIN_2"/>
    <property type="match status" value="1"/>
</dbReference>
<dbReference type="InterPro" id="IPR036020">
    <property type="entry name" value="WW_dom_sf"/>
</dbReference>
<dbReference type="GO" id="GO:0070699">
    <property type="term" value="F:type II activin receptor binding"/>
    <property type="evidence" value="ECO:0007669"/>
    <property type="project" value="TreeGrafter"/>
</dbReference>
<dbReference type="GO" id="GO:0005737">
    <property type="term" value="C:cytoplasm"/>
    <property type="evidence" value="ECO:0007669"/>
    <property type="project" value="TreeGrafter"/>
</dbReference>
<dbReference type="EMBL" id="KN120802">
    <property type="protein sequence ID" value="KFO37572.1"/>
    <property type="molecule type" value="Genomic_DNA"/>
</dbReference>
<dbReference type="Pfam" id="PF00397">
    <property type="entry name" value="WW"/>
    <property type="match status" value="1"/>
</dbReference>
<name>A0A091E2K3_FUKDA</name>
<dbReference type="AlphaFoldDB" id="A0A091E2K3"/>
<dbReference type="Gene3D" id="2.20.70.10">
    <property type="match status" value="1"/>
</dbReference>
<dbReference type="InterPro" id="IPR001202">
    <property type="entry name" value="WW_dom"/>
</dbReference>
<keyword evidence="4" id="KW-0418">Kinase</keyword>
<dbReference type="SUPFAM" id="SSF51045">
    <property type="entry name" value="WW domain"/>
    <property type="match status" value="1"/>
</dbReference>
<reference evidence="4 5" key="1">
    <citation type="submission" date="2013-11" db="EMBL/GenBank/DDBJ databases">
        <title>The Damaraland mole rat (Fukomys damarensis) genome and evolution of African mole rats.</title>
        <authorList>
            <person name="Gladyshev V.N."/>
            <person name="Fang X."/>
        </authorList>
    </citation>
    <scope>NUCLEOTIDE SEQUENCE [LARGE SCALE GENOMIC DNA]</scope>
    <source>
        <tissue evidence="4">Liver</tissue>
    </source>
</reference>
<dbReference type="CDD" id="cd00201">
    <property type="entry name" value="WW"/>
    <property type="match status" value="1"/>
</dbReference>
<keyword evidence="5" id="KW-1185">Reference proteome</keyword>
<gene>
    <name evidence="4" type="ORF">H920_01057</name>
</gene>
<dbReference type="GO" id="GO:0007165">
    <property type="term" value="P:signal transduction"/>
    <property type="evidence" value="ECO:0007669"/>
    <property type="project" value="TreeGrafter"/>
</dbReference>
<evidence type="ECO:0000256" key="2">
    <source>
        <dbReference type="SAM" id="MobiDB-lite"/>
    </source>
</evidence>
<dbReference type="GO" id="GO:0030159">
    <property type="term" value="F:signaling receptor complex adaptor activity"/>
    <property type="evidence" value="ECO:0007669"/>
    <property type="project" value="TreeGrafter"/>
</dbReference>
<dbReference type="SMART" id="SM00456">
    <property type="entry name" value="WW"/>
    <property type="match status" value="1"/>
</dbReference>
<dbReference type="GO" id="GO:0043113">
    <property type="term" value="P:receptor clustering"/>
    <property type="evidence" value="ECO:0007669"/>
    <property type="project" value="TreeGrafter"/>
</dbReference>
<dbReference type="GO" id="GO:0005886">
    <property type="term" value="C:plasma membrane"/>
    <property type="evidence" value="ECO:0007669"/>
    <property type="project" value="GOC"/>
</dbReference>
<dbReference type="PROSITE" id="PS01159">
    <property type="entry name" value="WW_DOMAIN_1"/>
    <property type="match status" value="1"/>
</dbReference>
<protein>
    <submittedName>
        <fullName evidence="4">Membrane-associated guanylate kinase, WW and PDZ domain-containing protein 2</fullName>
    </submittedName>
</protein>
<dbReference type="PANTHER" id="PTHR10316">
    <property type="entry name" value="MEMBRANE ASSOCIATED GUANYLATE KINASE-RELATED"/>
    <property type="match status" value="1"/>
</dbReference>
<accession>A0A091E2K3</accession>
<feature type="compositionally biased region" description="Basic and acidic residues" evidence="2">
    <location>
        <begin position="1"/>
        <end position="14"/>
    </location>
</feature>
<dbReference type="GO" id="GO:0016301">
    <property type="term" value="F:kinase activity"/>
    <property type="evidence" value="ECO:0007669"/>
    <property type="project" value="UniProtKB-KW"/>
</dbReference>
<dbReference type="GO" id="GO:0046332">
    <property type="term" value="F:SMAD binding"/>
    <property type="evidence" value="ECO:0007669"/>
    <property type="project" value="TreeGrafter"/>
</dbReference>
<feature type="domain" description="WW" evidence="3">
    <location>
        <begin position="20"/>
        <end position="53"/>
    </location>
</feature>
<feature type="region of interest" description="Disordered" evidence="2">
    <location>
        <begin position="1"/>
        <end position="24"/>
    </location>
</feature>
<dbReference type="GO" id="GO:0031697">
    <property type="term" value="F:beta-1 adrenergic receptor binding"/>
    <property type="evidence" value="ECO:0007669"/>
    <property type="project" value="TreeGrafter"/>
</dbReference>
<keyword evidence="4" id="KW-0808">Transferase</keyword>
<evidence type="ECO:0000313" key="4">
    <source>
        <dbReference type="EMBL" id="KFO37572.1"/>
    </source>
</evidence>
<evidence type="ECO:0000313" key="5">
    <source>
        <dbReference type="Proteomes" id="UP000028990"/>
    </source>
</evidence>
<proteinExistence type="predicted"/>
<dbReference type="GO" id="GO:0030425">
    <property type="term" value="C:dendrite"/>
    <property type="evidence" value="ECO:0007669"/>
    <property type="project" value="TreeGrafter"/>
</dbReference>
<dbReference type="FunFam" id="2.20.70.10:FF:000002">
    <property type="entry name" value="Membrane-associated guanylate kinase, WW and PDZ domain-containing protein 3 isoform 1"/>
    <property type="match status" value="1"/>
</dbReference>
<evidence type="ECO:0000256" key="1">
    <source>
        <dbReference type="ARBA" id="ARBA00022737"/>
    </source>
</evidence>
<evidence type="ECO:0000259" key="3">
    <source>
        <dbReference type="PROSITE" id="PS50020"/>
    </source>
</evidence>
<keyword evidence="1" id="KW-0677">Repeat</keyword>